<dbReference type="EMBL" id="CP073720">
    <property type="protein sequence ID" value="UWP79676.1"/>
    <property type="molecule type" value="Genomic_DNA"/>
</dbReference>
<dbReference type="Pfam" id="PF13466">
    <property type="entry name" value="STAS_2"/>
    <property type="match status" value="1"/>
</dbReference>
<reference evidence="3" key="1">
    <citation type="submission" date="2021-04" db="EMBL/GenBank/DDBJ databases">
        <authorList>
            <person name="Hartkoorn R.C."/>
            <person name="Beaudoing E."/>
            <person name="Hot D."/>
        </authorList>
    </citation>
    <scope>NUCLEOTIDE SEQUENCE</scope>
    <source>
        <strain evidence="3">NRRL B-16292</strain>
    </source>
</reference>
<keyword evidence="4" id="KW-1185">Reference proteome</keyword>
<feature type="transmembrane region" description="Helical" evidence="1">
    <location>
        <begin position="46"/>
        <end position="67"/>
    </location>
</feature>
<keyword evidence="1" id="KW-1133">Transmembrane helix</keyword>
<evidence type="ECO:0000313" key="3">
    <source>
        <dbReference type="EMBL" id="UWP79676.1"/>
    </source>
</evidence>
<dbReference type="Gene3D" id="3.30.750.24">
    <property type="entry name" value="STAS domain"/>
    <property type="match status" value="1"/>
</dbReference>
<feature type="domain" description="STAS" evidence="2">
    <location>
        <begin position="13"/>
        <end position="106"/>
    </location>
</feature>
<dbReference type="InterPro" id="IPR036513">
    <property type="entry name" value="STAS_dom_sf"/>
</dbReference>
<evidence type="ECO:0000256" key="1">
    <source>
        <dbReference type="SAM" id="Phobius"/>
    </source>
</evidence>
<dbReference type="PANTHER" id="PTHR35849">
    <property type="entry name" value="BLR2341 PROTEIN"/>
    <property type="match status" value="1"/>
</dbReference>
<dbReference type="PANTHER" id="PTHR35849:SF2">
    <property type="entry name" value="BLR2341 PROTEIN"/>
    <property type="match status" value="1"/>
</dbReference>
<sequence length="106" mass="11367">MALSFEVYRHAAGQVLLQLRGELDQDTAATFHQALATALETMPSELLLDLSMVTAVGVGGISFLMAARRAADQLRCRFGLSAVSPAVDRQLRSRGLTSQSLEPGVH</sequence>
<dbReference type="InterPro" id="IPR052746">
    <property type="entry name" value="MlaB_ABC_Transporter"/>
</dbReference>
<evidence type="ECO:0000259" key="2">
    <source>
        <dbReference type="PROSITE" id="PS50801"/>
    </source>
</evidence>
<dbReference type="InterPro" id="IPR058548">
    <property type="entry name" value="MlaB-like_STAS"/>
</dbReference>
<reference evidence="3" key="2">
    <citation type="submission" date="2022-09" db="EMBL/GenBank/DDBJ databases">
        <title>Biosynthetic gene clusters of Dactylosporangioum fulvum.</title>
        <authorList>
            <person name="Caradec T."/>
        </authorList>
    </citation>
    <scope>NUCLEOTIDE SEQUENCE</scope>
    <source>
        <strain evidence="3">NRRL B-16292</strain>
    </source>
</reference>
<keyword evidence="1" id="KW-0812">Transmembrane</keyword>
<keyword evidence="1" id="KW-0472">Membrane</keyword>
<protein>
    <submittedName>
        <fullName evidence="3">STAS domain-containing protein</fullName>
    </submittedName>
</protein>
<gene>
    <name evidence="3" type="ORF">Dfulv_31515</name>
</gene>
<name>A0ABY5VV67_9ACTN</name>
<proteinExistence type="predicted"/>
<dbReference type="Proteomes" id="UP001059617">
    <property type="component" value="Chromosome"/>
</dbReference>
<dbReference type="SUPFAM" id="SSF52091">
    <property type="entry name" value="SpoIIaa-like"/>
    <property type="match status" value="1"/>
</dbReference>
<organism evidence="3 4">
    <name type="scientific">Dactylosporangium fulvum</name>
    <dbReference type="NCBI Taxonomy" id="53359"/>
    <lineage>
        <taxon>Bacteria</taxon>
        <taxon>Bacillati</taxon>
        <taxon>Actinomycetota</taxon>
        <taxon>Actinomycetes</taxon>
        <taxon>Micromonosporales</taxon>
        <taxon>Micromonosporaceae</taxon>
        <taxon>Dactylosporangium</taxon>
    </lineage>
</organism>
<dbReference type="CDD" id="cd07043">
    <property type="entry name" value="STAS_anti-anti-sigma_factors"/>
    <property type="match status" value="1"/>
</dbReference>
<accession>A0ABY5VV67</accession>
<dbReference type="PROSITE" id="PS50801">
    <property type="entry name" value="STAS"/>
    <property type="match status" value="1"/>
</dbReference>
<evidence type="ECO:0000313" key="4">
    <source>
        <dbReference type="Proteomes" id="UP001059617"/>
    </source>
</evidence>
<dbReference type="RefSeq" id="WP_259857434.1">
    <property type="nucleotide sequence ID" value="NZ_BAAAST010000001.1"/>
</dbReference>
<dbReference type="InterPro" id="IPR002645">
    <property type="entry name" value="STAS_dom"/>
</dbReference>